<feature type="transmembrane region" description="Helical" evidence="1">
    <location>
        <begin position="1055"/>
        <end position="1077"/>
    </location>
</feature>
<name>A0ABY5K7M8_9CELL</name>
<gene>
    <name evidence="2" type="ORF">NP075_14935</name>
</gene>
<feature type="transmembrane region" description="Helical" evidence="1">
    <location>
        <begin position="317"/>
        <end position="340"/>
    </location>
</feature>
<keyword evidence="1" id="KW-0812">Transmembrane</keyword>
<reference evidence="2 3" key="1">
    <citation type="submission" date="2022-07" db="EMBL/GenBank/DDBJ databases">
        <title>Novel species in genus cellulomonas.</title>
        <authorList>
            <person name="Ye L."/>
        </authorList>
    </citation>
    <scope>NUCLEOTIDE SEQUENCE [LARGE SCALE GENOMIC DNA]</scope>
    <source>
        <strain evidence="3">zg-Y908</strain>
    </source>
</reference>
<feature type="transmembrane region" description="Helical" evidence="1">
    <location>
        <begin position="30"/>
        <end position="52"/>
    </location>
</feature>
<feature type="transmembrane region" description="Helical" evidence="1">
    <location>
        <begin position="452"/>
        <end position="471"/>
    </location>
</feature>
<feature type="transmembrane region" description="Helical" evidence="1">
    <location>
        <begin position="953"/>
        <end position="976"/>
    </location>
</feature>
<keyword evidence="1" id="KW-0472">Membrane</keyword>
<dbReference type="EMBL" id="CP101989">
    <property type="protein sequence ID" value="UUI64403.1"/>
    <property type="molecule type" value="Genomic_DNA"/>
</dbReference>
<keyword evidence="3" id="KW-1185">Reference proteome</keyword>
<accession>A0ABY5K7M8</accession>
<feature type="transmembrane region" description="Helical" evidence="1">
    <location>
        <begin position="483"/>
        <end position="503"/>
    </location>
</feature>
<dbReference type="PANTHER" id="PTHR30489:SF0">
    <property type="entry name" value="LIPOPROTEIN-RELEASING SYSTEM TRANSMEMBRANE PROTEIN LOLE"/>
    <property type="match status" value="1"/>
</dbReference>
<sequence length="1091" mass="108122">MPSHQAVPRRARPTAALAELVRRGGTQAGLLAAVLAVVVAGAVLLGTCSLLLTTGQEQALDAALRRADPQDVAVEVTFRLDGADPGVVDDAGRVLADALAPVRPTTSVWLTSAVRPLGVASVPGAHGYVVAADALAAHADLTAGRWPGATQDGPVEVAVPGDVAHALRLGVGDEVVLGERRDGRAREPVPGSGDVTLVVVGTFTPVPHTDGPWDRDLLRGAGAGTVAGAAPTYGPFAAAPSALAASAVAVDRASLVARPDLAGRGPADRADVRRDVGSLTSDLRRTLGDPVTGVRVRTGLGGVLAAAETQERVTRSVVVVVALLGGALAAAALALAGRLVGVRRDAETRLLVARGAAASQLVARAAAESLVLAVVAAVVAVPLALALYRALTRLPLLADAGLTSDVGPTRALVLSVALGTLALVAVLVAPAVRAPDHRRPSRRSVRGRVGRAAADALLVALAVVGCLQLRGRPFAAGGGADPLLVAVPLLCLVAGSVVALRVVPWVARRAEVRAGRSPGLVLPLASWEVARRGHSTGAALLLVLATAAATFGTSLGATWATSAQDQADTRVGADLAVGRTAASPVAQAAALTALTGAVAVPVTDREVALGPVAGPGPATPVTRLAAIDTGHDAQLVRGRLPAGTTWAGLTAGLAPDAPASGIALPASAEGLDVAVTGVVAGGRPVPHLTVAPSVVVETAGGARQSVAGAPVPLDGAPHPQVLPLPSDAALQVVAIDLQVAAGSQADVLAQPTESRPLELTVTLTPPGTGAVTAPSGGWSGGVADDSLDALRAPGDVAVRRAGTGAAVTGRVGLVATALVDGPAHLVLTAFRPPADVPVLLGSELAGSIAAVPGDTLSLDLGSATLVARVVGVAPGHAALPRGASIVADHDALARAVVAHGPPADVVDVWWLAGVDDPRATAAQVDAAGLGDPVTRADLAAHLRDDPLRVGVQLALGLLVVAALVLAVAGTVVQTTAALDARAVDVARLQGMGVPRRVVVATLLVEHGVVTLLVVAGGAVVGAVTALVVGPRLVVSATGEVPVPAPVGVWPWPAQALLLAVLLVACTAVVAPVAARLARRATVAHLRMEGGQ</sequence>
<dbReference type="InterPro" id="IPR051447">
    <property type="entry name" value="Lipoprotein-release_system"/>
</dbReference>
<evidence type="ECO:0008006" key="4">
    <source>
        <dbReference type="Google" id="ProtNLM"/>
    </source>
</evidence>
<evidence type="ECO:0000313" key="3">
    <source>
        <dbReference type="Proteomes" id="UP001317322"/>
    </source>
</evidence>
<proteinExistence type="predicted"/>
<feature type="transmembrane region" description="Helical" evidence="1">
    <location>
        <begin position="997"/>
        <end position="1028"/>
    </location>
</feature>
<dbReference type="RefSeq" id="WP_256791161.1">
    <property type="nucleotide sequence ID" value="NZ_CP101989.1"/>
</dbReference>
<feature type="transmembrane region" description="Helical" evidence="1">
    <location>
        <begin position="370"/>
        <end position="391"/>
    </location>
</feature>
<protein>
    <recommendedName>
        <fullName evidence="4">FtsX-like permease family protein</fullName>
    </recommendedName>
</protein>
<dbReference type="Proteomes" id="UP001317322">
    <property type="component" value="Chromosome"/>
</dbReference>
<evidence type="ECO:0000313" key="2">
    <source>
        <dbReference type="EMBL" id="UUI64403.1"/>
    </source>
</evidence>
<feature type="transmembrane region" description="Helical" evidence="1">
    <location>
        <begin position="411"/>
        <end position="432"/>
    </location>
</feature>
<feature type="transmembrane region" description="Helical" evidence="1">
    <location>
        <begin position="538"/>
        <end position="560"/>
    </location>
</feature>
<dbReference type="PANTHER" id="PTHR30489">
    <property type="entry name" value="LIPOPROTEIN-RELEASING SYSTEM TRANSMEMBRANE PROTEIN LOLE"/>
    <property type="match status" value="1"/>
</dbReference>
<organism evidence="2 3">
    <name type="scientific">Cellulomonas wangsupingiae</name>
    <dbReference type="NCBI Taxonomy" id="2968085"/>
    <lineage>
        <taxon>Bacteria</taxon>
        <taxon>Bacillati</taxon>
        <taxon>Actinomycetota</taxon>
        <taxon>Actinomycetes</taxon>
        <taxon>Micrococcales</taxon>
        <taxon>Cellulomonadaceae</taxon>
        <taxon>Cellulomonas</taxon>
    </lineage>
</organism>
<keyword evidence="1" id="KW-1133">Transmembrane helix</keyword>
<evidence type="ECO:0000256" key="1">
    <source>
        <dbReference type="SAM" id="Phobius"/>
    </source>
</evidence>